<evidence type="ECO:0000256" key="8">
    <source>
        <dbReference type="ARBA" id="ARBA00022777"/>
    </source>
</evidence>
<feature type="domain" description="PAC" evidence="13">
    <location>
        <begin position="392"/>
        <end position="444"/>
    </location>
</feature>
<evidence type="ECO:0000256" key="4">
    <source>
        <dbReference type="ARBA" id="ARBA00022475"/>
    </source>
</evidence>
<evidence type="ECO:0000256" key="11">
    <source>
        <dbReference type="ARBA" id="ARBA00023136"/>
    </source>
</evidence>
<evidence type="ECO:0000259" key="12">
    <source>
        <dbReference type="PROSITE" id="PS50109"/>
    </source>
</evidence>
<evidence type="ECO:0000256" key="7">
    <source>
        <dbReference type="ARBA" id="ARBA00022741"/>
    </source>
</evidence>
<dbReference type="CDD" id="cd00130">
    <property type="entry name" value="PAS"/>
    <property type="match status" value="1"/>
</dbReference>
<dbReference type="GO" id="GO:0009927">
    <property type="term" value="F:histidine phosphotransfer kinase activity"/>
    <property type="evidence" value="ECO:0007669"/>
    <property type="project" value="TreeGrafter"/>
</dbReference>
<dbReference type="Pfam" id="PF08448">
    <property type="entry name" value="PAS_4"/>
    <property type="match status" value="1"/>
</dbReference>
<feature type="domain" description="PAC" evidence="13">
    <location>
        <begin position="529"/>
        <end position="579"/>
    </location>
</feature>
<keyword evidence="11" id="KW-0472">Membrane</keyword>
<evidence type="ECO:0000259" key="13">
    <source>
        <dbReference type="PROSITE" id="PS50113"/>
    </source>
</evidence>
<dbReference type="InterPro" id="IPR029016">
    <property type="entry name" value="GAF-like_dom_sf"/>
</dbReference>
<dbReference type="SMART" id="SM00388">
    <property type="entry name" value="HisKA"/>
    <property type="match status" value="1"/>
</dbReference>
<dbReference type="GO" id="GO:0005524">
    <property type="term" value="F:ATP binding"/>
    <property type="evidence" value="ECO:0007669"/>
    <property type="project" value="UniProtKB-KW"/>
</dbReference>
<keyword evidence="10" id="KW-0902">Two-component regulatory system</keyword>
<evidence type="ECO:0000256" key="5">
    <source>
        <dbReference type="ARBA" id="ARBA00022553"/>
    </source>
</evidence>
<dbReference type="SUPFAM" id="SSF55874">
    <property type="entry name" value="ATPase domain of HSP90 chaperone/DNA topoisomerase II/histidine kinase"/>
    <property type="match status" value="1"/>
</dbReference>
<evidence type="ECO:0000313" key="14">
    <source>
        <dbReference type="EMBL" id="MDC3987055.1"/>
    </source>
</evidence>
<dbReference type="Pfam" id="PF00512">
    <property type="entry name" value="HisKA"/>
    <property type="match status" value="1"/>
</dbReference>
<evidence type="ECO:0000256" key="1">
    <source>
        <dbReference type="ARBA" id="ARBA00000085"/>
    </source>
</evidence>
<dbReference type="PROSITE" id="PS50113">
    <property type="entry name" value="PAC"/>
    <property type="match status" value="2"/>
</dbReference>
<keyword evidence="9" id="KW-0067">ATP-binding</keyword>
<dbReference type="InterPro" id="IPR000700">
    <property type="entry name" value="PAS-assoc_C"/>
</dbReference>
<keyword evidence="7" id="KW-0547">Nucleotide-binding</keyword>
<keyword evidence="15" id="KW-1185">Reference proteome</keyword>
<dbReference type="Pfam" id="PF13185">
    <property type="entry name" value="GAF_2"/>
    <property type="match status" value="1"/>
</dbReference>
<dbReference type="EMBL" id="JAGTJJ010000047">
    <property type="protein sequence ID" value="MDC3987055.1"/>
    <property type="molecule type" value="Genomic_DNA"/>
</dbReference>
<dbReference type="Pfam" id="PF02518">
    <property type="entry name" value="HATPase_c"/>
    <property type="match status" value="1"/>
</dbReference>
<dbReference type="InterPro" id="IPR001610">
    <property type="entry name" value="PAC"/>
</dbReference>
<dbReference type="Pfam" id="PF14361">
    <property type="entry name" value="RsbRD_N"/>
    <property type="match status" value="1"/>
</dbReference>
<dbReference type="SMART" id="SM00086">
    <property type="entry name" value="PAC"/>
    <property type="match status" value="2"/>
</dbReference>
<keyword evidence="6" id="KW-0808">Transferase</keyword>
<dbReference type="InterPro" id="IPR025751">
    <property type="entry name" value="RsbRD_N_dom"/>
</dbReference>
<comment type="caution">
    <text evidence="14">The sequence shown here is derived from an EMBL/GenBank/DDBJ whole genome shotgun (WGS) entry which is preliminary data.</text>
</comment>
<dbReference type="CDD" id="cd00082">
    <property type="entry name" value="HisKA"/>
    <property type="match status" value="1"/>
</dbReference>
<keyword evidence="5" id="KW-0597">Phosphoprotein</keyword>
<gene>
    <name evidence="14" type="ORF">KEG57_41695</name>
</gene>
<dbReference type="Gene3D" id="3.30.565.10">
    <property type="entry name" value="Histidine kinase-like ATPase, C-terminal domain"/>
    <property type="match status" value="1"/>
</dbReference>
<reference evidence="14 15" key="1">
    <citation type="submission" date="2021-04" db="EMBL/GenBank/DDBJ databases">
        <title>Genome analysis of Polyangium sp.</title>
        <authorList>
            <person name="Li Y."/>
            <person name="Wang J."/>
        </authorList>
    </citation>
    <scope>NUCLEOTIDE SEQUENCE [LARGE SCALE GENOMIC DNA]</scope>
    <source>
        <strain evidence="14 15">SDU14</strain>
    </source>
</reference>
<sequence>MSTQDSRGAPRGPSLSELLRDLEPEILAKWEQAVRKLPVARSLARPVLMDHVPELLDRIAEMVDEMAAGRPPEPPQETAENHARDRLEAGFDLGEVVAEYAALRATITKHFLQKQLLAEYPEALSVLNWAIDTAVAASVDRYTRASRRTLEALDRISTASLETRSLNELLQRLLGVFLDATASVDTAVILLREDDVLRVRAAVGLEEEVSQGFSLRIGEGFAGTIAAEQRPMYLRNASEDPLVKSPILCAKGVKALYGVPLVDGSRVLGVAHMGSRGTSEFSEQDKHLFGALASRATTAISQCMLRERLEVERAQLAAVVEQMPAGVVLAEAPSGRMIMGNRQVAEIWRRPFEPSSNIEEYRTWRGFHLVNGRPLRPQEWALARAILNGETVRQELRILRGDGTYGFILSTSAPIRDPAGRIVAAAAALVDITDRKRAEEERERLITEIDYERIRYLDLINNLDHVVVWEADPNSLAFSFVSSRAATATGFTAEEWKRSPKFWAAHVPPEDLDALLSHFRRCQDEESPAPFDHRFLRRDGRVSWLRTGVHLLRTGHRAHLVGVSMDVTELKAAVGARDQVLAIVSHDLRNPLASIMGAVQFLTLRAASDEVHACFRKPADIISRAAQQMARMISDIVDVSSIETGHIIVVPAPEHPYRLASEAMAGFHDRAREKGVSLRSEIAAELPRVHCDRDRVMQIFGNLISNAIQVTDPGGSIVLQAEARGKEVAFSVSDTGRGIPANEIGHLFQPYWRSTRSGYKGSGLGLAIVQGFVAAHGGKVWVESALDKGTTFFFTLPVEGAEPREGLSRAA</sequence>
<dbReference type="InterPro" id="IPR036097">
    <property type="entry name" value="HisK_dim/P_sf"/>
</dbReference>
<accession>A0A9X3XCZ0</accession>
<dbReference type="FunFam" id="3.30.565.10:FF:000023">
    <property type="entry name" value="PAS domain-containing sensor histidine kinase"/>
    <property type="match status" value="1"/>
</dbReference>
<dbReference type="Gene3D" id="3.30.450.20">
    <property type="entry name" value="PAS domain"/>
    <property type="match status" value="2"/>
</dbReference>
<dbReference type="InterPro" id="IPR000014">
    <property type="entry name" value="PAS"/>
</dbReference>
<dbReference type="GO" id="GO:0005886">
    <property type="term" value="C:plasma membrane"/>
    <property type="evidence" value="ECO:0007669"/>
    <property type="project" value="UniProtKB-SubCell"/>
</dbReference>
<feature type="domain" description="Histidine kinase" evidence="12">
    <location>
        <begin position="583"/>
        <end position="800"/>
    </location>
</feature>
<protein>
    <recommendedName>
        <fullName evidence="3">histidine kinase</fullName>
        <ecNumber evidence="3">2.7.13.3</ecNumber>
    </recommendedName>
</protein>
<dbReference type="SMART" id="SM00387">
    <property type="entry name" value="HATPase_c"/>
    <property type="match status" value="1"/>
</dbReference>
<organism evidence="14 15">
    <name type="scientific">Polyangium jinanense</name>
    <dbReference type="NCBI Taxonomy" id="2829994"/>
    <lineage>
        <taxon>Bacteria</taxon>
        <taxon>Pseudomonadati</taxon>
        <taxon>Myxococcota</taxon>
        <taxon>Polyangia</taxon>
        <taxon>Polyangiales</taxon>
        <taxon>Polyangiaceae</taxon>
        <taxon>Polyangium</taxon>
    </lineage>
</organism>
<dbReference type="SMART" id="SM00065">
    <property type="entry name" value="GAF"/>
    <property type="match status" value="1"/>
</dbReference>
<dbReference type="PRINTS" id="PR00344">
    <property type="entry name" value="BCTRLSENSOR"/>
</dbReference>
<dbReference type="AlphaFoldDB" id="A0A9X3XCZ0"/>
<dbReference type="SUPFAM" id="SSF55781">
    <property type="entry name" value="GAF domain-like"/>
    <property type="match status" value="1"/>
</dbReference>
<dbReference type="NCBIfam" id="TIGR00229">
    <property type="entry name" value="sensory_box"/>
    <property type="match status" value="2"/>
</dbReference>
<evidence type="ECO:0000256" key="2">
    <source>
        <dbReference type="ARBA" id="ARBA00004236"/>
    </source>
</evidence>
<dbReference type="InterPro" id="IPR036890">
    <property type="entry name" value="HATPase_C_sf"/>
</dbReference>
<dbReference type="PANTHER" id="PTHR43047:SF72">
    <property type="entry name" value="OSMOSENSING HISTIDINE PROTEIN KINASE SLN1"/>
    <property type="match status" value="1"/>
</dbReference>
<dbReference type="Pfam" id="PF08447">
    <property type="entry name" value="PAS_3"/>
    <property type="match status" value="1"/>
</dbReference>
<dbReference type="InterPro" id="IPR003661">
    <property type="entry name" value="HisK_dim/P_dom"/>
</dbReference>
<dbReference type="Gene3D" id="1.10.287.130">
    <property type="match status" value="1"/>
</dbReference>
<evidence type="ECO:0000256" key="6">
    <source>
        <dbReference type="ARBA" id="ARBA00022679"/>
    </source>
</evidence>
<evidence type="ECO:0000313" key="15">
    <source>
        <dbReference type="Proteomes" id="UP001151081"/>
    </source>
</evidence>
<dbReference type="PROSITE" id="PS50109">
    <property type="entry name" value="HIS_KIN"/>
    <property type="match status" value="1"/>
</dbReference>
<dbReference type="InterPro" id="IPR013655">
    <property type="entry name" value="PAS_fold_3"/>
</dbReference>
<dbReference type="InterPro" id="IPR003594">
    <property type="entry name" value="HATPase_dom"/>
</dbReference>
<keyword evidence="4" id="KW-1003">Cell membrane</keyword>
<dbReference type="GO" id="GO:0000155">
    <property type="term" value="F:phosphorelay sensor kinase activity"/>
    <property type="evidence" value="ECO:0007669"/>
    <property type="project" value="InterPro"/>
</dbReference>
<dbReference type="InterPro" id="IPR035965">
    <property type="entry name" value="PAS-like_dom_sf"/>
</dbReference>
<dbReference type="InterPro" id="IPR005467">
    <property type="entry name" value="His_kinase_dom"/>
</dbReference>
<proteinExistence type="predicted"/>
<dbReference type="PANTHER" id="PTHR43047">
    <property type="entry name" value="TWO-COMPONENT HISTIDINE PROTEIN KINASE"/>
    <property type="match status" value="1"/>
</dbReference>
<dbReference type="InterPro" id="IPR003018">
    <property type="entry name" value="GAF"/>
</dbReference>
<evidence type="ECO:0000256" key="3">
    <source>
        <dbReference type="ARBA" id="ARBA00012438"/>
    </source>
</evidence>
<dbReference type="SUPFAM" id="SSF55785">
    <property type="entry name" value="PYP-like sensor domain (PAS domain)"/>
    <property type="match status" value="2"/>
</dbReference>
<dbReference type="EC" id="2.7.13.3" evidence="3"/>
<dbReference type="SUPFAM" id="SSF47384">
    <property type="entry name" value="Homodimeric domain of signal transducing histidine kinase"/>
    <property type="match status" value="1"/>
</dbReference>
<dbReference type="InterPro" id="IPR004358">
    <property type="entry name" value="Sig_transdc_His_kin-like_C"/>
</dbReference>
<name>A0A9X3XCZ0_9BACT</name>
<dbReference type="RefSeq" id="WP_272422343.1">
    <property type="nucleotide sequence ID" value="NZ_JAGTJJ010000047.1"/>
</dbReference>
<dbReference type="Gene3D" id="3.30.450.40">
    <property type="match status" value="1"/>
</dbReference>
<evidence type="ECO:0000256" key="9">
    <source>
        <dbReference type="ARBA" id="ARBA00022840"/>
    </source>
</evidence>
<dbReference type="Proteomes" id="UP001151081">
    <property type="component" value="Unassembled WGS sequence"/>
</dbReference>
<keyword evidence="8" id="KW-0418">Kinase</keyword>
<dbReference type="InterPro" id="IPR013656">
    <property type="entry name" value="PAS_4"/>
</dbReference>
<comment type="catalytic activity">
    <reaction evidence="1">
        <text>ATP + protein L-histidine = ADP + protein N-phospho-L-histidine.</text>
        <dbReference type="EC" id="2.7.13.3"/>
    </reaction>
</comment>
<evidence type="ECO:0000256" key="10">
    <source>
        <dbReference type="ARBA" id="ARBA00023012"/>
    </source>
</evidence>
<comment type="subcellular location">
    <subcellularLocation>
        <location evidence="2">Cell membrane</location>
    </subcellularLocation>
</comment>